<proteinExistence type="predicted"/>
<evidence type="ECO:0000313" key="2">
    <source>
        <dbReference type="Proteomes" id="UP000789759"/>
    </source>
</evidence>
<dbReference type="OrthoDB" id="2403230at2759"/>
<gene>
    <name evidence="1" type="ORF">CPELLU_LOCUS10878</name>
</gene>
<comment type="caution">
    <text evidence="1">The sequence shown here is derived from an EMBL/GenBank/DDBJ whole genome shotgun (WGS) entry which is preliminary data.</text>
</comment>
<dbReference type="Proteomes" id="UP000789759">
    <property type="component" value="Unassembled WGS sequence"/>
</dbReference>
<dbReference type="EMBL" id="CAJVQA010009232">
    <property type="protein sequence ID" value="CAG8682576.1"/>
    <property type="molecule type" value="Genomic_DNA"/>
</dbReference>
<sequence length="152" mass="17632">MENHTHLVATGMLKIECDFIIIFNVYEISDRTLQIMCATRSFISAISMGLGEVKHAFAEQFFDIAAITIQNAIMHQLLDHVIMEIEGYAFTTIANRFTDKIFIDRRTGHGQMETMWVFNSVSRTIYVKDGPRLYLSQYYKELVDGKFNLELY</sequence>
<evidence type="ECO:0000313" key="1">
    <source>
        <dbReference type="EMBL" id="CAG8682576.1"/>
    </source>
</evidence>
<reference evidence="1" key="1">
    <citation type="submission" date="2021-06" db="EMBL/GenBank/DDBJ databases">
        <authorList>
            <person name="Kallberg Y."/>
            <person name="Tangrot J."/>
            <person name="Rosling A."/>
        </authorList>
    </citation>
    <scope>NUCLEOTIDE SEQUENCE</scope>
    <source>
        <strain evidence="1">FL966</strain>
    </source>
</reference>
<keyword evidence="2" id="KW-1185">Reference proteome</keyword>
<organism evidence="1 2">
    <name type="scientific">Cetraspora pellucida</name>
    <dbReference type="NCBI Taxonomy" id="1433469"/>
    <lineage>
        <taxon>Eukaryota</taxon>
        <taxon>Fungi</taxon>
        <taxon>Fungi incertae sedis</taxon>
        <taxon>Mucoromycota</taxon>
        <taxon>Glomeromycotina</taxon>
        <taxon>Glomeromycetes</taxon>
        <taxon>Diversisporales</taxon>
        <taxon>Gigasporaceae</taxon>
        <taxon>Cetraspora</taxon>
    </lineage>
</organism>
<feature type="non-terminal residue" evidence="1">
    <location>
        <position position="152"/>
    </location>
</feature>
<dbReference type="AlphaFoldDB" id="A0A9N9HK48"/>
<name>A0A9N9HK48_9GLOM</name>
<protein>
    <submittedName>
        <fullName evidence="1">7600_t:CDS:1</fullName>
    </submittedName>
</protein>
<accession>A0A9N9HK48</accession>